<accession>A0ABQ7GQN1</accession>
<feature type="region of interest" description="Disordered" evidence="1">
    <location>
        <begin position="81"/>
        <end position="140"/>
    </location>
</feature>
<feature type="region of interest" description="Disordered" evidence="1">
    <location>
        <begin position="205"/>
        <end position="292"/>
    </location>
</feature>
<keyword evidence="3" id="KW-1185">Reference proteome</keyword>
<organism evidence="2 3">
    <name type="scientific">Dunaliella salina</name>
    <name type="common">Green alga</name>
    <name type="synonym">Protococcus salinus</name>
    <dbReference type="NCBI Taxonomy" id="3046"/>
    <lineage>
        <taxon>Eukaryota</taxon>
        <taxon>Viridiplantae</taxon>
        <taxon>Chlorophyta</taxon>
        <taxon>core chlorophytes</taxon>
        <taxon>Chlorophyceae</taxon>
        <taxon>CS clade</taxon>
        <taxon>Chlamydomonadales</taxon>
        <taxon>Dunaliellaceae</taxon>
        <taxon>Dunaliella</taxon>
    </lineage>
</organism>
<evidence type="ECO:0000256" key="1">
    <source>
        <dbReference type="SAM" id="MobiDB-lite"/>
    </source>
</evidence>
<dbReference type="Pfam" id="PF14555">
    <property type="entry name" value="UBA_4"/>
    <property type="match status" value="1"/>
</dbReference>
<dbReference type="InterPro" id="IPR009060">
    <property type="entry name" value="UBA-like_sf"/>
</dbReference>
<reference evidence="2" key="1">
    <citation type="submission" date="2017-08" db="EMBL/GenBank/DDBJ databases">
        <authorList>
            <person name="Polle J.E."/>
            <person name="Barry K."/>
            <person name="Cushman J."/>
            <person name="Schmutz J."/>
            <person name="Tran D."/>
            <person name="Hathwaick L.T."/>
            <person name="Yim W.C."/>
            <person name="Jenkins J."/>
            <person name="Mckie-Krisberg Z.M."/>
            <person name="Prochnik S."/>
            <person name="Lindquist E."/>
            <person name="Dockter R.B."/>
            <person name="Adam C."/>
            <person name="Molina H."/>
            <person name="Bunkerborg J."/>
            <person name="Jin E."/>
            <person name="Buchheim M."/>
            <person name="Magnuson J."/>
        </authorList>
    </citation>
    <scope>NUCLEOTIDE SEQUENCE</scope>
    <source>
        <strain evidence="2">CCAP 19/18</strain>
    </source>
</reference>
<dbReference type="Gene3D" id="1.10.8.10">
    <property type="entry name" value="DNA helicase RuvA subunit, C-terminal domain"/>
    <property type="match status" value="1"/>
</dbReference>
<protein>
    <submittedName>
        <fullName evidence="2">Uncharacterized protein</fullName>
    </submittedName>
</protein>
<proteinExistence type="predicted"/>
<evidence type="ECO:0000313" key="2">
    <source>
        <dbReference type="EMBL" id="KAF5836916.1"/>
    </source>
</evidence>
<evidence type="ECO:0000313" key="3">
    <source>
        <dbReference type="Proteomes" id="UP000815325"/>
    </source>
</evidence>
<name>A0ABQ7GQN1_DUNSA</name>
<dbReference type="CDD" id="cd14345">
    <property type="entry name" value="UBA_UBXD7"/>
    <property type="match status" value="1"/>
</dbReference>
<dbReference type="Proteomes" id="UP000815325">
    <property type="component" value="Unassembled WGS sequence"/>
</dbReference>
<gene>
    <name evidence="2" type="ORF">DUNSADRAFT_5248</name>
</gene>
<dbReference type="SUPFAM" id="SSF46934">
    <property type="entry name" value="UBA-like"/>
    <property type="match status" value="1"/>
</dbReference>
<sequence length="292" mass="30797">MEAAVEQFCAITGTNPNEAENILEAVNGNVERAVDLYYSGGPAPSTRSTDAEVVDVTDDEHDADAAAAAALYEEDLRRLQDEPPIPTNQFGVVGGEPGPYAEGEDFAHPGPARPTRVQTPSDEEEEPATGPANPGEDQDEDMLNTMAAQRRQSVAAAAQAQRARDAMLSTTRQGMASMADTFEEAMQGGLPSIFPGFPAPFPGVFGRARGPGRSRGQPSGINIDDNDDADYEEARRAGTRRRIPVQTPGQGPTEEDGDAALARRLMEEEEAMGAPRPASTEGGVGGGVKECV</sequence>
<feature type="compositionally biased region" description="Gly residues" evidence="1">
    <location>
        <begin position="282"/>
        <end position="292"/>
    </location>
</feature>
<dbReference type="EMBL" id="MU069637">
    <property type="protein sequence ID" value="KAF5836916.1"/>
    <property type="molecule type" value="Genomic_DNA"/>
</dbReference>
<comment type="caution">
    <text evidence="2">The sequence shown here is derived from an EMBL/GenBank/DDBJ whole genome shotgun (WGS) entry which is preliminary data.</text>
</comment>